<evidence type="ECO:0000256" key="4">
    <source>
        <dbReference type="ARBA" id="ARBA00022840"/>
    </source>
</evidence>
<dbReference type="PROSITE" id="PS50929">
    <property type="entry name" value="ABC_TM1F"/>
    <property type="match status" value="1"/>
</dbReference>
<dbReference type="PROSITE" id="PS50893">
    <property type="entry name" value="ABC_TRANSPORTER_2"/>
    <property type="match status" value="1"/>
</dbReference>
<feature type="transmembrane region" description="Helical" evidence="7">
    <location>
        <begin position="21"/>
        <end position="48"/>
    </location>
</feature>
<feature type="transmembrane region" description="Helical" evidence="7">
    <location>
        <begin position="277"/>
        <end position="300"/>
    </location>
</feature>
<keyword evidence="2 7" id="KW-0812">Transmembrane</keyword>
<keyword evidence="3" id="KW-0547">Nucleotide-binding</keyword>
<evidence type="ECO:0000256" key="3">
    <source>
        <dbReference type="ARBA" id="ARBA00022741"/>
    </source>
</evidence>
<keyword evidence="6 7" id="KW-0472">Membrane</keyword>
<feature type="domain" description="ABC transporter" evidence="8">
    <location>
        <begin position="334"/>
        <end position="546"/>
    </location>
</feature>
<evidence type="ECO:0000256" key="2">
    <source>
        <dbReference type="ARBA" id="ARBA00022692"/>
    </source>
</evidence>
<dbReference type="GO" id="GO:0016887">
    <property type="term" value="F:ATP hydrolysis activity"/>
    <property type="evidence" value="ECO:0007669"/>
    <property type="project" value="InterPro"/>
</dbReference>
<dbReference type="Pfam" id="PF00005">
    <property type="entry name" value="ABC_tran"/>
    <property type="match status" value="1"/>
</dbReference>
<dbReference type="PANTHER" id="PTHR24221">
    <property type="entry name" value="ATP-BINDING CASSETTE SUB-FAMILY B"/>
    <property type="match status" value="1"/>
</dbReference>
<dbReference type="EMBL" id="CACRST010000019">
    <property type="protein sequence ID" value="VYT16962.1"/>
    <property type="molecule type" value="Genomic_DNA"/>
</dbReference>
<evidence type="ECO:0000313" key="10">
    <source>
        <dbReference type="EMBL" id="VYT16962.1"/>
    </source>
</evidence>
<evidence type="ECO:0000259" key="8">
    <source>
        <dbReference type="PROSITE" id="PS50893"/>
    </source>
</evidence>
<feature type="transmembrane region" description="Helical" evidence="7">
    <location>
        <begin position="60"/>
        <end position="77"/>
    </location>
</feature>
<dbReference type="InterPro" id="IPR027417">
    <property type="entry name" value="P-loop_NTPase"/>
</dbReference>
<dbReference type="GO" id="GO:0140359">
    <property type="term" value="F:ABC-type transporter activity"/>
    <property type="evidence" value="ECO:0007669"/>
    <property type="project" value="InterPro"/>
</dbReference>
<evidence type="ECO:0000259" key="9">
    <source>
        <dbReference type="PROSITE" id="PS50929"/>
    </source>
</evidence>
<accession>A0A6N2UJG1</accession>
<feature type="transmembrane region" description="Helical" evidence="7">
    <location>
        <begin position="251"/>
        <end position="271"/>
    </location>
</feature>
<sequence length="546" mass="60480">MKRSGFHIMTRLIGLVRPLTGYMILAVVMGVVGHLCASFITIFGGYALLMVLHPEWSFDMWFLFAAMLIFALLRGFLRYAEQACNHFIAFKLLALIRDRVFGALRRLCPAKLEGKERGNLISVITSDIELLEVFYAHTISPVCIAVLFSSVMIIFIGNYHWALGILALAAYAVVGMLIPLITSRLSGDVGFRFRTKSGELSGFVLDSLRGLSETIQYGQGEKRMEDMLRQTDCLSEDEECMKRTAGRNTAVTNGVILIFDLLMLFLSSMLVDFEGCLIVTLALMSSFGPVVALASLGATLQNTFAAGSRVLDILDESPVVEEIEGKENISFHGASASHVTFAYGEERILDDFSVEIPVNKIIGINGRSGSGKSTLLKLFMRFWQVQHGSVEISGRNVDEINTSNLRDMESFVTQETHLFHDSIRNNLRIAKLDATDEEIKDACKKASVHDFIMSLKDGYDTEVGELGDTLSGGERQRLGLARAFLHDATFMLLDEPTSNLDSLNEGVILKALHEECRDKSVVLVSHRKSTMGIADTVYSVEYGRMS</sequence>
<dbReference type="SUPFAM" id="SSF90123">
    <property type="entry name" value="ABC transporter transmembrane region"/>
    <property type="match status" value="1"/>
</dbReference>
<dbReference type="InterPro" id="IPR017871">
    <property type="entry name" value="ABC_transporter-like_CS"/>
</dbReference>
<keyword evidence="5 7" id="KW-1133">Transmembrane helix</keyword>
<dbReference type="Gene3D" id="3.40.50.300">
    <property type="entry name" value="P-loop containing nucleotide triphosphate hydrolases"/>
    <property type="match status" value="1"/>
</dbReference>
<keyword evidence="4 10" id="KW-0067">ATP-binding</keyword>
<evidence type="ECO:0000256" key="5">
    <source>
        <dbReference type="ARBA" id="ARBA00022989"/>
    </source>
</evidence>
<dbReference type="SMART" id="SM00382">
    <property type="entry name" value="AAA"/>
    <property type="match status" value="1"/>
</dbReference>
<proteinExistence type="predicted"/>
<feature type="domain" description="ABC transmembrane type-1" evidence="9">
    <location>
        <begin position="24"/>
        <end position="302"/>
    </location>
</feature>
<evidence type="ECO:0000256" key="1">
    <source>
        <dbReference type="ARBA" id="ARBA00004651"/>
    </source>
</evidence>
<dbReference type="PROSITE" id="PS00211">
    <property type="entry name" value="ABC_TRANSPORTER_1"/>
    <property type="match status" value="1"/>
</dbReference>
<protein>
    <submittedName>
        <fullName evidence="10">Putative ABC transporter ATP-binding protein</fullName>
    </submittedName>
</protein>
<gene>
    <name evidence="10" type="ORF">BGLFYP119_02086</name>
</gene>
<dbReference type="InterPro" id="IPR011527">
    <property type="entry name" value="ABC1_TM_dom"/>
</dbReference>
<feature type="transmembrane region" description="Helical" evidence="7">
    <location>
        <begin position="134"/>
        <end position="155"/>
    </location>
</feature>
<evidence type="ECO:0000256" key="7">
    <source>
        <dbReference type="SAM" id="Phobius"/>
    </source>
</evidence>
<name>A0A6N2UJG1_9FIRM</name>
<dbReference type="GO" id="GO:0005886">
    <property type="term" value="C:plasma membrane"/>
    <property type="evidence" value="ECO:0007669"/>
    <property type="project" value="UniProtKB-SubCell"/>
</dbReference>
<dbReference type="GO" id="GO:0034040">
    <property type="term" value="F:ATPase-coupled lipid transmembrane transporter activity"/>
    <property type="evidence" value="ECO:0007669"/>
    <property type="project" value="TreeGrafter"/>
</dbReference>
<dbReference type="AlphaFoldDB" id="A0A6N2UJG1"/>
<comment type="subcellular location">
    <subcellularLocation>
        <location evidence="1">Cell membrane</location>
        <topology evidence="1">Multi-pass membrane protein</topology>
    </subcellularLocation>
</comment>
<organism evidence="10">
    <name type="scientific">Blautia glucerasea</name>
    <dbReference type="NCBI Taxonomy" id="536633"/>
    <lineage>
        <taxon>Bacteria</taxon>
        <taxon>Bacillati</taxon>
        <taxon>Bacillota</taxon>
        <taxon>Clostridia</taxon>
        <taxon>Lachnospirales</taxon>
        <taxon>Lachnospiraceae</taxon>
        <taxon>Blautia</taxon>
    </lineage>
</organism>
<reference evidence="10" key="1">
    <citation type="submission" date="2019-11" db="EMBL/GenBank/DDBJ databases">
        <authorList>
            <person name="Feng L."/>
        </authorList>
    </citation>
    <scope>NUCLEOTIDE SEQUENCE</scope>
    <source>
        <strain evidence="10">BgluceraseaLFYP119</strain>
    </source>
</reference>
<dbReference type="InterPro" id="IPR003439">
    <property type="entry name" value="ABC_transporter-like_ATP-bd"/>
</dbReference>
<dbReference type="GO" id="GO:0005524">
    <property type="term" value="F:ATP binding"/>
    <property type="evidence" value="ECO:0007669"/>
    <property type="project" value="UniProtKB-KW"/>
</dbReference>
<dbReference type="InterPro" id="IPR036640">
    <property type="entry name" value="ABC1_TM_sf"/>
</dbReference>
<evidence type="ECO:0000256" key="6">
    <source>
        <dbReference type="ARBA" id="ARBA00023136"/>
    </source>
</evidence>
<dbReference type="Gene3D" id="1.20.1560.10">
    <property type="entry name" value="ABC transporter type 1, transmembrane domain"/>
    <property type="match status" value="1"/>
</dbReference>
<feature type="transmembrane region" description="Helical" evidence="7">
    <location>
        <begin position="161"/>
        <end position="182"/>
    </location>
</feature>
<dbReference type="RefSeq" id="WP_412110060.1">
    <property type="nucleotide sequence ID" value="NZ_CACRST010000019.1"/>
</dbReference>
<dbReference type="SUPFAM" id="SSF52540">
    <property type="entry name" value="P-loop containing nucleoside triphosphate hydrolases"/>
    <property type="match status" value="1"/>
</dbReference>
<dbReference type="Pfam" id="PF00664">
    <property type="entry name" value="ABC_membrane"/>
    <property type="match status" value="1"/>
</dbReference>
<dbReference type="InterPro" id="IPR039421">
    <property type="entry name" value="Type_1_exporter"/>
</dbReference>
<dbReference type="PANTHER" id="PTHR24221:SF653">
    <property type="entry name" value="TRANSPORT ATP-BINDING PROTEIN CYDC"/>
    <property type="match status" value="1"/>
</dbReference>
<dbReference type="InterPro" id="IPR003593">
    <property type="entry name" value="AAA+_ATPase"/>
</dbReference>